<keyword evidence="1" id="KW-1133">Transmembrane helix</keyword>
<evidence type="ECO:0000313" key="2">
    <source>
        <dbReference type="EMBL" id="UHM27679.1"/>
    </source>
</evidence>
<proteinExistence type="predicted"/>
<reference evidence="2" key="1">
    <citation type="submission" date="2021-05" db="EMBL/GenBank/DDBJ databases">
        <authorList>
            <person name="Feng G."/>
        </authorList>
    </citation>
    <scope>NUCLEOTIDE SEQUENCE</scope>
    <source>
        <strain evidence="2">SBYYJFS75</strain>
    </source>
</reference>
<name>A0A8K1XFI0_9MONO</name>
<sequence>MLNSTTLLLIFFLNGLVLSKAEQCDFTLHIHSETKVCTDVSCRDDPFGLFTILTGGRVCFIGNGLSLKIHAQQSYIDTVYKEYYYACDFNISIQTVYHCLHAGGCTDQCVPSQLTTSAGNPKPKSPRSIKKYSGCIPQDLCDDYCLANLNSRCGWALAELERKKCYKVYTPVSSQWALVLKIEDGQKVDTIRLTQSEPFTTEPIPIIVNSVISPTEILSRASELIDLGGEFVFVDACPLNFPTVGRVGEYQMSLDQATETYPLSEITFLSSGCETQVNAPDSVISRLLDYEHGRNKTLSTPLSVSYIPGTGVISTRKELVGSFTLTALNKAAGAIQLHKPQCKIEILSAVGCTGCKENPTVTLRSAFLKNPGIIEIDSNCTFEHKYLKCQEHPYNIRPIGSPDCCEIRSRRKGDNDKLGNITFCIRYEFEGSLTPYGLLTVSDGGNGIREAMSLMINNPSFLSGFLFTGSMIGAVSIAVKGFAIYLGNKSVKTLSNPNEK</sequence>
<evidence type="ECO:0000256" key="1">
    <source>
        <dbReference type="SAM" id="Phobius"/>
    </source>
</evidence>
<accession>A0A8K1XFI0</accession>
<feature type="transmembrane region" description="Helical" evidence="1">
    <location>
        <begin position="461"/>
        <end position="486"/>
    </location>
</feature>
<organism evidence="2 3">
    <name type="scientific">Fushun monolepta lauta xinmovirus 2</name>
    <dbReference type="NCBI Taxonomy" id="2905555"/>
    <lineage>
        <taxon>Viruses</taxon>
        <taxon>Riboviria</taxon>
        <taxon>Orthornavirae</taxon>
        <taxon>Negarnaviricota</taxon>
        <taxon>Haploviricotina</taxon>
        <taxon>Monjiviricetes</taxon>
        <taxon>Mononegavirales</taxon>
        <taxon>Xinmoviridae</taxon>
        <taxon>Laumovirus</taxon>
        <taxon>Laumovirus liaoningense</taxon>
    </lineage>
</organism>
<evidence type="ECO:0008006" key="4">
    <source>
        <dbReference type="Google" id="ProtNLM"/>
    </source>
</evidence>
<evidence type="ECO:0000313" key="3">
    <source>
        <dbReference type="Proteomes" id="UP001269288"/>
    </source>
</evidence>
<keyword evidence="1" id="KW-0472">Membrane</keyword>
<dbReference type="EMBL" id="MZ210031">
    <property type="protein sequence ID" value="UHM27679.1"/>
    <property type="molecule type" value="Viral_cRNA"/>
</dbReference>
<dbReference type="Proteomes" id="UP001269288">
    <property type="component" value="Segment"/>
</dbReference>
<keyword evidence="1" id="KW-0812">Transmembrane</keyword>
<protein>
    <recommendedName>
        <fullName evidence="4">Glycoprotein</fullName>
    </recommendedName>
</protein>
<gene>
    <name evidence="2" type="ORF">FMLXV2_gp5</name>
</gene>
<keyword evidence="3" id="KW-1185">Reference proteome</keyword>